<proteinExistence type="predicted"/>
<evidence type="ECO:0008006" key="4">
    <source>
        <dbReference type="Google" id="ProtNLM"/>
    </source>
</evidence>
<evidence type="ECO:0000313" key="3">
    <source>
        <dbReference type="Proteomes" id="UP000034320"/>
    </source>
</evidence>
<feature type="transmembrane region" description="Helical" evidence="1">
    <location>
        <begin position="103"/>
        <end position="123"/>
    </location>
</feature>
<keyword evidence="1" id="KW-1133">Transmembrane helix</keyword>
<reference evidence="2 3" key="1">
    <citation type="journal article" date="2015" name="Nature">
        <title>rRNA introns, odd ribosomes, and small enigmatic genomes across a large radiation of phyla.</title>
        <authorList>
            <person name="Brown C.T."/>
            <person name="Hug L.A."/>
            <person name="Thomas B.C."/>
            <person name="Sharon I."/>
            <person name="Castelle C.J."/>
            <person name="Singh A."/>
            <person name="Wilkins M.J."/>
            <person name="Williams K.H."/>
            <person name="Banfield J.F."/>
        </authorList>
    </citation>
    <scope>NUCLEOTIDE SEQUENCE [LARGE SCALE GENOMIC DNA]</scope>
</reference>
<protein>
    <recommendedName>
        <fullName evidence="4">Glycosyltransferase RgtA/B/C/D-like domain-containing protein</fullName>
    </recommendedName>
</protein>
<dbReference type="Proteomes" id="UP000034320">
    <property type="component" value="Unassembled WGS sequence"/>
</dbReference>
<feature type="transmembrane region" description="Helical" evidence="1">
    <location>
        <begin position="260"/>
        <end position="281"/>
    </location>
</feature>
<dbReference type="EMBL" id="LCDD01000027">
    <property type="protein sequence ID" value="KKS45853.1"/>
    <property type="molecule type" value="Genomic_DNA"/>
</dbReference>
<name>A0A0G1C891_9BACT</name>
<evidence type="ECO:0000256" key="1">
    <source>
        <dbReference type="SAM" id="Phobius"/>
    </source>
</evidence>
<evidence type="ECO:0000313" key="2">
    <source>
        <dbReference type="EMBL" id="KKS45853.1"/>
    </source>
</evidence>
<feature type="transmembrane region" description="Helical" evidence="1">
    <location>
        <begin position="66"/>
        <end position="83"/>
    </location>
</feature>
<sequence length="593" mass="67673">MGVVFYFVYSLKGPIGISVLVSLLAILTFYLIKLLVESIALKAVNNWYLAPFVPIIALRFPTRPEIISYPLILLILIAFQKSHHNLNWAFLIPLSIILWVNLYGANIIVGLCLLVLLIFYLMFKNEFSIRRPQSLIMGILALSLPLSLLNPNGFKGLFYFMRIQSILASGGEWASIADIIKNAPLELYISYQYKILLYLLFLVLYILTVISSLGILRKISLWGILSLGILLPIVWFRQLPLGILLASPMMVIILNSFKGWWQRLAIGSITIFTLAAFFLLFKASGLPIRLSVSAYPEEVVQFLEKYRLGGRIFNNQRIGAYLYYHLGDRVKVYMDTRDDLYLSTSVFIDYNRVFGSGKNLIPFLEKHAVDIVVGDHLSEGIAYQSLFNSDSWSVVYFSDRYFIAVPLTLAKTRGLNPYEAIDPFTTDFAKSGREAEALAEYRRALAGKNSQEARFFLAQVLLRHYLFQESLELIPQDVKRGFVLEGADPVGESITQLAKAGVEWEANLYLDRCRASRQSLDDLDNLGRNLIFFPVRRTFPNNSGYGLALYFLKCEKNPVKGEKELKQFLENDNLSPLEKLRYERKFRELADNL</sequence>
<dbReference type="AlphaFoldDB" id="A0A0G1C891"/>
<organism evidence="2 3">
    <name type="scientific">Candidatus Gottesmanbacteria bacterium GW2011_GWA2_42_18</name>
    <dbReference type="NCBI Taxonomy" id="1618442"/>
    <lineage>
        <taxon>Bacteria</taxon>
        <taxon>Candidatus Gottesmaniibacteriota</taxon>
    </lineage>
</organism>
<feature type="transmembrane region" description="Helical" evidence="1">
    <location>
        <begin position="228"/>
        <end position="254"/>
    </location>
</feature>
<accession>A0A0G1C891</accession>
<gene>
    <name evidence="2" type="ORF">UV09_C0027G0005</name>
</gene>
<feature type="transmembrane region" description="Helical" evidence="1">
    <location>
        <begin position="195"/>
        <end position="216"/>
    </location>
</feature>
<keyword evidence="1" id="KW-0472">Membrane</keyword>
<feature type="transmembrane region" description="Helical" evidence="1">
    <location>
        <begin position="6"/>
        <end position="32"/>
    </location>
</feature>
<keyword evidence="1" id="KW-0812">Transmembrane</keyword>
<feature type="transmembrane region" description="Helical" evidence="1">
    <location>
        <begin position="135"/>
        <end position="154"/>
    </location>
</feature>
<comment type="caution">
    <text evidence="2">The sequence shown here is derived from an EMBL/GenBank/DDBJ whole genome shotgun (WGS) entry which is preliminary data.</text>
</comment>